<dbReference type="InterPro" id="IPR027417">
    <property type="entry name" value="P-loop_NTPase"/>
</dbReference>
<keyword evidence="3" id="KW-1185">Reference proteome</keyword>
<dbReference type="Gene3D" id="3.40.50.300">
    <property type="entry name" value="P-loop containing nucleotide triphosphate hydrolases"/>
    <property type="match status" value="1"/>
</dbReference>
<dbReference type="InterPro" id="IPR037359">
    <property type="entry name" value="NST/OST"/>
</dbReference>
<proteinExistence type="predicted"/>
<organism evidence="2 3">
    <name type="scientific">Parvularcula maris</name>
    <dbReference type="NCBI Taxonomy" id="2965077"/>
    <lineage>
        <taxon>Bacteria</taxon>
        <taxon>Pseudomonadati</taxon>
        <taxon>Pseudomonadota</taxon>
        <taxon>Alphaproteobacteria</taxon>
        <taxon>Parvularculales</taxon>
        <taxon>Parvularculaceae</taxon>
        <taxon>Parvularcula</taxon>
    </lineage>
</organism>
<dbReference type="GO" id="GO:0008146">
    <property type="term" value="F:sulfotransferase activity"/>
    <property type="evidence" value="ECO:0007669"/>
    <property type="project" value="InterPro"/>
</dbReference>
<gene>
    <name evidence="2" type="ORF">NOG11_13105</name>
</gene>
<evidence type="ECO:0000313" key="3">
    <source>
        <dbReference type="Proteomes" id="UP001142610"/>
    </source>
</evidence>
<accession>A0A9X2LAY7</accession>
<comment type="caution">
    <text evidence="2">The sequence shown here is derived from an EMBL/GenBank/DDBJ whole genome shotgun (WGS) entry which is preliminary data.</text>
</comment>
<dbReference type="RefSeq" id="WP_256620227.1">
    <property type="nucleotide sequence ID" value="NZ_JANIBC010000016.1"/>
</dbReference>
<dbReference type="EMBL" id="JANIBC010000016">
    <property type="protein sequence ID" value="MCQ8186319.1"/>
    <property type="molecule type" value="Genomic_DNA"/>
</dbReference>
<dbReference type="Proteomes" id="UP001142610">
    <property type="component" value="Unassembled WGS sequence"/>
</dbReference>
<reference evidence="2" key="1">
    <citation type="submission" date="2022-07" db="EMBL/GenBank/DDBJ databases">
        <title>Parvularcula maris sp. nov., an algicidal bacterium isolated from seawater.</title>
        <authorList>
            <person name="Li F."/>
        </authorList>
    </citation>
    <scope>NUCLEOTIDE SEQUENCE</scope>
    <source>
        <strain evidence="2">BGMRC 0090</strain>
    </source>
</reference>
<keyword evidence="1" id="KW-0808">Transferase</keyword>
<sequence>MAQPDFIIIGGTKCGTTSLTGYLDRHTDVYLAPKELRYFTKEHRWHLGEDWYRRQFAEAGPNQIVGEASNAYTRDPVYAGAARRVHEALPEAKLIYLIREPWARMASHYRHRMVTGREWRPANRALREEPSYLAVSQYGHQLSLYRKLFPKRQILVLSSEGLFREPKKELSRLCGFLGIPFKDLPLEKENASADRRAVSSLLRPLARFPFLQPLLHRSRNLLPGDLSSEIAFSVTGATKQLFNRKLNSDRRLLLSLIEEDAVCWPYYDEDLHSEPNPKLSPTLTQAV</sequence>
<dbReference type="Pfam" id="PF13469">
    <property type="entry name" value="Sulfotransfer_3"/>
    <property type="match status" value="1"/>
</dbReference>
<evidence type="ECO:0000313" key="2">
    <source>
        <dbReference type="EMBL" id="MCQ8186319.1"/>
    </source>
</evidence>
<dbReference type="AlphaFoldDB" id="A0A9X2LAY7"/>
<dbReference type="PANTHER" id="PTHR10605">
    <property type="entry name" value="HEPARAN SULFATE SULFOTRANSFERASE"/>
    <property type="match status" value="1"/>
</dbReference>
<dbReference type="PANTHER" id="PTHR10605:SF56">
    <property type="entry name" value="BIFUNCTIONAL HEPARAN SULFATE N-DEACETYLASE_N-SULFOTRANSFERASE"/>
    <property type="match status" value="1"/>
</dbReference>
<dbReference type="SUPFAM" id="SSF52540">
    <property type="entry name" value="P-loop containing nucleoside triphosphate hydrolases"/>
    <property type="match status" value="1"/>
</dbReference>
<protein>
    <submittedName>
        <fullName evidence="2">Sulfotransferase domain-containing protein</fullName>
    </submittedName>
</protein>
<name>A0A9X2LAY7_9PROT</name>
<evidence type="ECO:0000256" key="1">
    <source>
        <dbReference type="ARBA" id="ARBA00022679"/>
    </source>
</evidence>